<protein>
    <submittedName>
        <fullName evidence="2">Uncharacterized protein</fullName>
    </submittedName>
</protein>
<gene>
    <name evidence="2" type="ORF">DPMN_085878</name>
</gene>
<dbReference type="Proteomes" id="UP000828390">
    <property type="component" value="Unassembled WGS sequence"/>
</dbReference>
<keyword evidence="3" id="KW-1185">Reference proteome</keyword>
<evidence type="ECO:0000313" key="3">
    <source>
        <dbReference type="Proteomes" id="UP000828390"/>
    </source>
</evidence>
<evidence type="ECO:0000313" key="2">
    <source>
        <dbReference type="EMBL" id="KAH3698358.1"/>
    </source>
</evidence>
<comment type="caution">
    <text evidence="2">The sequence shown here is derived from an EMBL/GenBank/DDBJ whole genome shotgun (WGS) entry which is preliminary data.</text>
</comment>
<feature type="non-terminal residue" evidence="2">
    <location>
        <position position="181"/>
    </location>
</feature>
<sequence>MFHFIETSRKTQTSDSWSAANISVRLDHSTVKTRTALKWISCDVCKRWLHEVFFSQPTPQDSFFAEKYLERRPLHISKSAYQIRREVGTRLLKSSDIYFAMNYEASENSQMNTNVKTDQEIDRRKQNGTSEMEDTLDGFSSENRLTSADDILADDKFPSMQRVKQLSLSLPERPDLFDLWS</sequence>
<dbReference type="AlphaFoldDB" id="A0A9D3YDH0"/>
<name>A0A9D3YDH0_DREPO</name>
<proteinExistence type="predicted"/>
<reference evidence="2" key="1">
    <citation type="journal article" date="2019" name="bioRxiv">
        <title>The Genome of the Zebra Mussel, Dreissena polymorpha: A Resource for Invasive Species Research.</title>
        <authorList>
            <person name="McCartney M.A."/>
            <person name="Auch B."/>
            <person name="Kono T."/>
            <person name="Mallez S."/>
            <person name="Zhang Y."/>
            <person name="Obille A."/>
            <person name="Becker A."/>
            <person name="Abrahante J.E."/>
            <person name="Garbe J."/>
            <person name="Badalamenti J.P."/>
            <person name="Herman A."/>
            <person name="Mangelson H."/>
            <person name="Liachko I."/>
            <person name="Sullivan S."/>
            <person name="Sone E.D."/>
            <person name="Koren S."/>
            <person name="Silverstein K.A.T."/>
            <person name="Beckman K.B."/>
            <person name="Gohl D.M."/>
        </authorList>
    </citation>
    <scope>NUCLEOTIDE SEQUENCE</scope>
    <source>
        <strain evidence="2">Duluth1</strain>
        <tissue evidence="2">Whole animal</tissue>
    </source>
</reference>
<feature type="region of interest" description="Disordered" evidence="1">
    <location>
        <begin position="117"/>
        <end position="141"/>
    </location>
</feature>
<reference evidence="2" key="2">
    <citation type="submission" date="2020-11" db="EMBL/GenBank/DDBJ databases">
        <authorList>
            <person name="McCartney M.A."/>
            <person name="Auch B."/>
            <person name="Kono T."/>
            <person name="Mallez S."/>
            <person name="Becker A."/>
            <person name="Gohl D.M."/>
            <person name="Silverstein K.A.T."/>
            <person name="Koren S."/>
            <person name="Bechman K.B."/>
            <person name="Herman A."/>
            <person name="Abrahante J.E."/>
            <person name="Garbe J."/>
        </authorList>
    </citation>
    <scope>NUCLEOTIDE SEQUENCE</scope>
    <source>
        <strain evidence="2">Duluth1</strain>
        <tissue evidence="2">Whole animal</tissue>
    </source>
</reference>
<evidence type="ECO:0000256" key="1">
    <source>
        <dbReference type="SAM" id="MobiDB-lite"/>
    </source>
</evidence>
<dbReference type="EMBL" id="JAIWYP010000016">
    <property type="protein sequence ID" value="KAH3698358.1"/>
    <property type="molecule type" value="Genomic_DNA"/>
</dbReference>
<organism evidence="2 3">
    <name type="scientific">Dreissena polymorpha</name>
    <name type="common">Zebra mussel</name>
    <name type="synonym">Mytilus polymorpha</name>
    <dbReference type="NCBI Taxonomy" id="45954"/>
    <lineage>
        <taxon>Eukaryota</taxon>
        <taxon>Metazoa</taxon>
        <taxon>Spiralia</taxon>
        <taxon>Lophotrochozoa</taxon>
        <taxon>Mollusca</taxon>
        <taxon>Bivalvia</taxon>
        <taxon>Autobranchia</taxon>
        <taxon>Heteroconchia</taxon>
        <taxon>Euheterodonta</taxon>
        <taxon>Imparidentia</taxon>
        <taxon>Neoheterodontei</taxon>
        <taxon>Myida</taxon>
        <taxon>Dreissenoidea</taxon>
        <taxon>Dreissenidae</taxon>
        <taxon>Dreissena</taxon>
    </lineage>
</organism>
<accession>A0A9D3YDH0</accession>